<name>A0ABQ9I8K8_9NEOP</name>
<reference evidence="2 3" key="1">
    <citation type="submission" date="2023-02" db="EMBL/GenBank/DDBJ databases">
        <title>LHISI_Scaffold_Assembly.</title>
        <authorList>
            <person name="Stuart O.P."/>
            <person name="Cleave R."/>
            <person name="Magrath M.J.L."/>
            <person name="Mikheyev A.S."/>
        </authorList>
    </citation>
    <scope>NUCLEOTIDE SEQUENCE [LARGE SCALE GENOMIC DNA]</scope>
    <source>
        <strain evidence="2">Daus_M_001</strain>
        <tissue evidence="2">Leg muscle</tissue>
    </source>
</reference>
<evidence type="ECO:0008006" key="4">
    <source>
        <dbReference type="Google" id="ProtNLM"/>
    </source>
</evidence>
<evidence type="ECO:0000256" key="1">
    <source>
        <dbReference type="SAM" id="MobiDB-lite"/>
    </source>
</evidence>
<protein>
    <recommendedName>
        <fullName evidence="4">CCHC-type domain-containing protein</fullName>
    </recommendedName>
</protein>
<proteinExistence type="predicted"/>
<organism evidence="2 3">
    <name type="scientific">Dryococelus australis</name>
    <dbReference type="NCBI Taxonomy" id="614101"/>
    <lineage>
        <taxon>Eukaryota</taxon>
        <taxon>Metazoa</taxon>
        <taxon>Ecdysozoa</taxon>
        <taxon>Arthropoda</taxon>
        <taxon>Hexapoda</taxon>
        <taxon>Insecta</taxon>
        <taxon>Pterygota</taxon>
        <taxon>Neoptera</taxon>
        <taxon>Polyneoptera</taxon>
        <taxon>Phasmatodea</taxon>
        <taxon>Verophasmatodea</taxon>
        <taxon>Anareolatae</taxon>
        <taxon>Phasmatidae</taxon>
        <taxon>Eurycanthinae</taxon>
        <taxon>Dryococelus</taxon>
    </lineage>
</organism>
<sequence length="195" mass="22846">MAKRNYINENALSFILLIVSDAYLEHIGEYTRGKEAWLYDLSHQIMFVRESMNVWTTADMNQVLALIFLMGLPMEKYERFIRSLEKDEEILSTKLPLLIEEKRMNRDAVVEGIYMVLSTKWKQPQMPRRNNQLRTERISICYTCGEKGHTAENYVQHTDENKERGEWSADEDEAREIHKSGASVKEYSCVSSNQP</sequence>
<keyword evidence="3" id="KW-1185">Reference proteome</keyword>
<dbReference type="EMBL" id="JARBHB010000002">
    <property type="protein sequence ID" value="KAJ8892807.1"/>
    <property type="molecule type" value="Genomic_DNA"/>
</dbReference>
<feature type="region of interest" description="Disordered" evidence="1">
    <location>
        <begin position="156"/>
        <end position="195"/>
    </location>
</feature>
<accession>A0ABQ9I8K8</accession>
<dbReference type="Proteomes" id="UP001159363">
    <property type="component" value="Chromosome 2"/>
</dbReference>
<feature type="compositionally biased region" description="Basic and acidic residues" evidence="1">
    <location>
        <begin position="157"/>
        <end position="167"/>
    </location>
</feature>
<comment type="caution">
    <text evidence="2">The sequence shown here is derived from an EMBL/GenBank/DDBJ whole genome shotgun (WGS) entry which is preliminary data.</text>
</comment>
<evidence type="ECO:0000313" key="2">
    <source>
        <dbReference type="EMBL" id="KAJ8892807.1"/>
    </source>
</evidence>
<gene>
    <name evidence="2" type="ORF">PR048_005388</name>
</gene>
<evidence type="ECO:0000313" key="3">
    <source>
        <dbReference type="Proteomes" id="UP001159363"/>
    </source>
</evidence>